<accession>A0A8H6I7J9</accession>
<protein>
    <recommendedName>
        <fullName evidence="1">26S proteasome regulatory subunit Rpn6 N-terminal domain-containing protein</fullName>
    </recommendedName>
</protein>
<feature type="domain" description="26S proteasome regulatory subunit Rpn6 N-terminal" evidence="1">
    <location>
        <begin position="40"/>
        <end position="70"/>
    </location>
</feature>
<gene>
    <name evidence="2" type="ORF">DFP72DRAFT_1064256</name>
</gene>
<name>A0A8H6I7J9_9AGAR</name>
<dbReference type="Proteomes" id="UP000521943">
    <property type="component" value="Unassembled WGS sequence"/>
</dbReference>
<keyword evidence="3" id="KW-1185">Reference proteome</keyword>
<evidence type="ECO:0000313" key="2">
    <source>
        <dbReference type="EMBL" id="KAF6759297.1"/>
    </source>
</evidence>
<dbReference type="Pfam" id="PF18055">
    <property type="entry name" value="RPN6_N"/>
    <property type="match status" value="1"/>
</dbReference>
<proteinExistence type="predicted"/>
<organism evidence="2 3">
    <name type="scientific">Ephemerocybe angulata</name>
    <dbReference type="NCBI Taxonomy" id="980116"/>
    <lineage>
        <taxon>Eukaryota</taxon>
        <taxon>Fungi</taxon>
        <taxon>Dikarya</taxon>
        <taxon>Basidiomycota</taxon>
        <taxon>Agaricomycotina</taxon>
        <taxon>Agaricomycetes</taxon>
        <taxon>Agaricomycetidae</taxon>
        <taxon>Agaricales</taxon>
        <taxon>Agaricineae</taxon>
        <taxon>Psathyrellaceae</taxon>
        <taxon>Ephemerocybe</taxon>
    </lineage>
</organism>
<comment type="caution">
    <text evidence="2">The sequence shown here is derived from an EMBL/GenBank/DDBJ whole genome shotgun (WGS) entry which is preliminary data.</text>
</comment>
<sequence length="71" mass="7910">MATTQLLEKADAALAAKNVKEAEKLYQDVLSTSSDRRNAQSHVITQSRSFMSSTAKAKTAKLIRTLLNFFY</sequence>
<evidence type="ECO:0000259" key="1">
    <source>
        <dbReference type="Pfam" id="PF18055"/>
    </source>
</evidence>
<dbReference type="InterPro" id="IPR040773">
    <property type="entry name" value="Rpn6_N"/>
</dbReference>
<dbReference type="Gene3D" id="1.25.40.570">
    <property type="match status" value="1"/>
</dbReference>
<dbReference type="OrthoDB" id="3260288at2759"/>
<reference evidence="2 3" key="1">
    <citation type="submission" date="2020-07" db="EMBL/GenBank/DDBJ databases">
        <title>Comparative genomics of pyrophilous fungi reveals a link between fire events and developmental genes.</title>
        <authorList>
            <consortium name="DOE Joint Genome Institute"/>
            <person name="Steindorff A.S."/>
            <person name="Carver A."/>
            <person name="Calhoun S."/>
            <person name="Stillman K."/>
            <person name="Liu H."/>
            <person name="Lipzen A."/>
            <person name="Pangilinan J."/>
            <person name="Labutti K."/>
            <person name="Bruns T.D."/>
            <person name="Grigoriev I.V."/>
        </authorList>
    </citation>
    <scope>NUCLEOTIDE SEQUENCE [LARGE SCALE GENOMIC DNA]</scope>
    <source>
        <strain evidence="2 3">CBS 144469</strain>
    </source>
</reference>
<evidence type="ECO:0000313" key="3">
    <source>
        <dbReference type="Proteomes" id="UP000521943"/>
    </source>
</evidence>
<dbReference type="EMBL" id="JACGCI010000016">
    <property type="protein sequence ID" value="KAF6759297.1"/>
    <property type="molecule type" value="Genomic_DNA"/>
</dbReference>
<dbReference type="AlphaFoldDB" id="A0A8H6I7J9"/>